<proteinExistence type="evidence at transcript level"/>
<accession>A0A219YXH5</accession>
<feature type="domain" description="C-type lectin" evidence="2">
    <location>
        <begin position="180"/>
        <end position="307"/>
    </location>
</feature>
<dbReference type="InterPro" id="IPR001304">
    <property type="entry name" value="C-type_lectin-like"/>
</dbReference>
<keyword evidence="1" id="KW-0732">Signal</keyword>
<name>A0A219YXH5_9NEOP</name>
<dbReference type="InterPro" id="IPR016187">
    <property type="entry name" value="CTDL_fold"/>
</dbReference>
<dbReference type="Pfam" id="PF00059">
    <property type="entry name" value="Lectin_C"/>
    <property type="match status" value="2"/>
</dbReference>
<dbReference type="InterPro" id="IPR016186">
    <property type="entry name" value="C-type_lectin-like/link_sf"/>
</dbReference>
<gene>
    <name evidence="3" type="primary">IML12</name>
</gene>
<dbReference type="PANTHER" id="PTHR22803">
    <property type="entry name" value="MANNOSE, PHOSPHOLIPASE, LECTIN RECEPTOR RELATED"/>
    <property type="match status" value="1"/>
</dbReference>
<dbReference type="InterPro" id="IPR050111">
    <property type="entry name" value="C-type_lectin/snaclec_domain"/>
</dbReference>
<protein>
    <submittedName>
        <fullName evidence="3">Immulectin 12</fullName>
    </submittedName>
</protein>
<feature type="chain" id="PRO_5012623395" evidence="1">
    <location>
        <begin position="17"/>
        <end position="330"/>
    </location>
</feature>
<reference evidence="3" key="1">
    <citation type="submission" date="2016-07" db="EMBL/GenBank/DDBJ databases">
        <title>A comparative analysis of C-type lectin domain proteins in the ghost moth, Hepialus xiaojinensis.</title>
        <authorList>
            <person name="Meng Q."/>
            <person name="Zhang H."/>
            <person name="Zhang J.-H."/>
            <person name="Zhou G.-L."/>
            <person name="Ni R.-R."/>
            <person name="Zhao Y.-N."/>
            <person name="Qin Q.-L."/>
            <person name="Zou Z."/>
        </authorList>
    </citation>
    <scope>NUCLEOTIDE SEQUENCE</scope>
    <source>
        <tissue evidence="3">Larva fat body</tissue>
    </source>
</reference>
<evidence type="ECO:0000313" key="3">
    <source>
        <dbReference type="EMBL" id="AQY54448.1"/>
    </source>
</evidence>
<sequence length="330" mass="37881">MMFRILLILSCYLIAAITMNQESEPTFRPDYKYVDSEAAFYRLNINPMNWTEARSTCQEEGASLVVPENQSEIDILVELIKSKSLDNARGVFMGIHDMFLTGTFLTINGQEMSEVFENWASDQPNRKAGKANCVFLHRNSKYYDGKCKSKLPFICKKTLDTLTEQPLCETSDVAYFPDATETRCYKLHLKPKTWSKAFATCRAEQGYLAIINDEEEANILKNKLAEHPKRTLKGDFNKDHVFLGFHDRFTAGEFITVFGTSLSETGFTQWAPRRRNNRKNRQHCGGLMRNGFLDDINCSSKCMFFCERELGDANTVDIFSRFQDIEPETS</sequence>
<feature type="domain" description="C-type lectin" evidence="2">
    <location>
        <begin position="36"/>
        <end position="156"/>
    </location>
</feature>
<dbReference type="PROSITE" id="PS50041">
    <property type="entry name" value="C_TYPE_LECTIN_2"/>
    <property type="match status" value="2"/>
</dbReference>
<organism evidence="3">
    <name type="scientific">Hepialus xiaojinensis</name>
    <dbReference type="NCBI Taxonomy" id="1589740"/>
    <lineage>
        <taxon>Eukaryota</taxon>
        <taxon>Metazoa</taxon>
        <taxon>Ecdysozoa</taxon>
        <taxon>Arthropoda</taxon>
        <taxon>Hexapoda</taxon>
        <taxon>Insecta</taxon>
        <taxon>Pterygota</taxon>
        <taxon>Neoptera</taxon>
        <taxon>Endopterygota</taxon>
        <taxon>Lepidoptera</taxon>
        <taxon>Glossata</taxon>
        <taxon>Exoporia</taxon>
        <taxon>Hepialoidea</taxon>
        <taxon>Hepialidae</taxon>
        <taxon>Hepialus</taxon>
    </lineage>
</organism>
<evidence type="ECO:0000256" key="1">
    <source>
        <dbReference type="SAM" id="SignalP"/>
    </source>
</evidence>
<dbReference type="Gene3D" id="3.10.100.10">
    <property type="entry name" value="Mannose-Binding Protein A, subunit A"/>
    <property type="match status" value="2"/>
</dbReference>
<dbReference type="SMART" id="SM00034">
    <property type="entry name" value="CLECT"/>
    <property type="match status" value="2"/>
</dbReference>
<evidence type="ECO:0000259" key="2">
    <source>
        <dbReference type="PROSITE" id="PS50041"/>
    </source>
</evidence>
<dbReference type="EMBL" id="KX550131">
    <property type="protein sequence ID" value="AQY54448.1"/>
    <property type="molecule type" value="mRNA"/>
</dbReference>
<feature type="signal peptide" evidence="1">
    <location>
        <begin position="1"/>
        <end position="16"/>
    </location>
</feature>
<dbReference type="AlphaFoldDB" id="A0A219YXH5"/>
<dbReference type="CDD" id="cd00037">
    <property type="entry name" value="CLECT"/>
    <property type="match status" value="2"/>
</dbReference>
<dbReference type="SUPFAM" id="SSF56436">
    <property type="entry name" value="C-type lectin-like"/>
    <property type="match status" value="2"/>
</dbReference>